<comment type="caution">
    <text evidence="2">The sequence shown here is derived from an EMBL/GenBank/DDBJ whole genome shotgun (WGS) entry which is preliminary data.</text>
</comment>
<keyword evidence="3" id="KW-1185">Reference proteome</keyword>
<name>A0ABV1FTE5_9BACT</name>
<dbReference type="EMBL" id="JBBNFP010000065">
    <property type="protein sequence ID" value="MEQ2487672.1"/>
    <property type="molecule type" value="Genomic_DNA"/>
</dbReference>
<feature type="transmembrane region" description="Helical" evidence="1">
    <location>
        <begin position="111"/>
        <end position="131"/>
    </location>
</feature>
<dbReference type="Proteomes" id="UP001487296">
    <property type="component" value="Unassembled WGS sequence"/>
</dbReference>
<keyword evidence="1" id="KW-1133">Transmembrane helix</keyword>
<accession>A0ABV1FTE5</accession>
<reference evidence="2 3" key="1">
    <citation type="submission" date="2024-04" db="EMBL/GenBank/DDBJ databases">
        <title>Human intestinal bacterial collection.</title>
        <authorList>
            <person name="Pauvert C."/>
            <person name="Hitch T.C.A."/>
            <person name="Clavel T."/>
        </authorList>
    </citation>
    <scope>NUCLEOTIDE SEQUENCE [LARGE SCALE GENOMIC DNA]</scope>
    <source>
        <strain evidence="2 3">CLA-AA-H145</strain>
    </source>
</reference>
<keyword evidence="1" id="KW-0812">Transmembrane</keyword>
<protein>
    <submittedName>
        <fullName evidence="2">Uncharacterized protein</fullName>
    </submittedName>
</protein>
<sequence>METFKLIVKWVLIIGAIILFDRACSPRDISKMPPRMVLIESYSMYNPAGIKSAYHKFDSLRANAPFAQRSDSLEASAEADTAKADTSKATMQQKIAYYTQGFRCFTYRETVALSLPIVLVVFLLLIMASFYKMRSKKTRVKLSHRAKGIDANGRNQA</sequence>
<evidence type="ECO:0000256" key="1">
    <source>
        <dbReference type="SAM" id="Phobius"/>
    </source>
</evidence>
<dbReference type="RefSeq" id="WP_215760735.1">
    <property type="nucleotide sequence ID" value="NZ_JAHKBE010000066.1"/>
</dbReference>
<evidence type="ECO:0000313" key="2">
    <source>
        <dbReference type="EMBL" id="MEQ2487672.1"/>
    </source>
</evidence>
<organism evidence="2 3">
    <name type="scientific">Hallella faecis</name>
    <dbReference type="NCBI Taxonomy" id="2841596"/>
    <lineage>
        <taxon>Bacteria</taxon>
        <taxon>Pseudomonadati</taxon>
        <taxon>Bacteroidota</taxon>
        <taxon>Bacteroidia</taxon>
        <taxon>Bacteroidales</taxon>
        <taxon>Prevotellaceae</taxon>
        <taxon>Hallella</taxon>
    </lineage>
</organism>
<evidence type="ECO:0000313" key="3">
    <source>
        <dbReference type="Proteomes" id="UP001487296"/>
    </source>
</evidence>
<proteinExistence type="predicted"/>
<keyword evidence="1" id="KW-0472">Membrane</keyword>
<gene>
    <name evidence="2" type="ORF">AAAT34_11555</name>
</gene>